<gene>
    <name evidence="1" type="ORF">K504DRAFT_530379</name>
</gene>
<keyword evidence="2" id="KW-1185">Reference proteome</keyword>
<reference evidence="1" key="1">
    <citation type="journal article" date="2020" name="Stud. Mycol.">
        <title>101 Dothideomycetes genomes: a test case for predicting lifestyles and emergence of pathogens.</title>
        <authorList>
            <person name="Haridas S."/>
            <person name="Albert R."/>
            <person name="Binder M."/>
            <person name="Bloem J."/>
            <person name="Labutti K."/>
            <person name="Salamov A."/>
            <person name="Andreopoulos B."/>
            <person name="Baker S."/>
            <person name="Barry K."/>
            <person name="Bills G."/>
            <person name="Bluhm B."/>
            <person name="Cannon C."/>
            <person name="Castanera R."/>
            <person name="Culley D."/>
            <person name="Daum C."/>
            <person name="Ezra D."/>
            <person name="Gonzalez J."/>
            <person name="Henrissat B."/>
            <person name="Kuo A."/>
            <person name="Liang C."/>
            <person name="Lipzen A."/>
            <person name="Lutzoni F."/>
            <person name="Magnuson J."/>
            <person name="Mondo S."/>
            <person name="Nolan M."/>
            <person name="Ohm R."/>
            <person name="Pangilinan J."/>
            <person name="Park H.-J."/>
            <person name="Ramirez L."/>
            <person name="Alfaro M."/>
            <person name="Sun H."/>
            <person name="Tritt A."/>
            <person name="Yoshinaga Y."/>
            <person name="Zwiers L.-H."/>
            <person name="Turgeon B."/>
            <person name="Goodwin S."/>
            <person name="Spatafora J."/>
            <person name="Crous P."/>
            <person name="Grigoriev I."/>
        </authorList>
    </citation>
    <scope>NUCLEOTIDE SEQUENCE</scope>
    <source>
        <strain evidence="1">CBS 279.74</strain>
    </source>
</reference>
<evidence type="ECO:0008006" key="3">
    <source>
        <dbReference type="Google" id="ProtNLM"/>
    </source>
</evidence>
<organism evidence="1 2">
    <name type="scientific">Pleomassaria siparia CBS 279.74</name>
    <dbReference type="NCBI Taxonomy" id="1314801"/>
    <lineage>
        <taxon>Eukaryota</taxon>
        <taxon>Fungi</taxon>
        <taxon>Dikarya</taxon>
        <taxon>Ascomycota</taxon>
        <taxon>Pezizomycotina</taxon>
        <taxon>Dothideomycetes</taxon>
        <taxon>Pleosporomycetidae</taxon>
        <taxon>Pleosporales</taxon>
        <taxon>Pleomassariaceae</taxon>
        <taxon>Pleomassaria</taxon>
    </lineage>
</organism>
<dbReference type="EMBL" id="MU005765">
    <property type="protein sequence ID" value="KAF2713388.1"/>
    <property type="molecule type" value="Genomic_DNA"/>
</dbReference>
<accession>A0A6G1KKM9</accession>
<dbReference type="InterPro" id="IPR011008">
    <property type="entry name" value="Dimeric_a/b-barrel"/>
</dbReference>
<evidence type="ECO:0000313" key="2">
    <source>
        <dbReference type="Proteomes" id="UP000799428"/>
    </source>
</evidence>
<sequence length="212" mass="23653">MPPITELVIGAFRPEVAKEGLALMRSSVPKYFHPLPGILLQRVGHMVEHNGEDISGEYRSLLFIEWETPEDFHNFYPKSKAFGEFVATVGEYLGGKPTPRLFQPVPEHSRSNATLQHGVTQIFTGRVVGGKQDETSGAWKKLVEAVKEEEKGDLKEWSGWGIEDADGVWTGLLGWESVETHEAVTAKKGVVEAIRALKEQGDFEDFVVTFQE</sequence>
<dbReference type="SUPFAM" id="SSF54909">
    <property type="entry name" value="Dimeric alpha+beta barrel"/>
    <property type="match status" value="1"/>
</dbReference>
<dbReference type="OrthoDB" id="4425169at2759"/>
<dbReference type="Proteomes" id="UP000799428">
    <property type="component" value="Unassembled WGS sequence"/>
</dbReference>
<evidence type="ECO:0000313" key="1">
    <source>
        <dbReference type="EMBL" id="KAF2713388.1"/>
    </source>
</evidence>
<proteinExistence type="predicted"/>
<dbReference type="AlphaFoldDB" id="A0A6G1KKM9"/>
<name>A0A6G1KKM9_9PLEO</name>
<dbReference type="Gene3D" id="3.30.70.100">
    <property type="match status" value="1"/>
</dbReference>
<protein>
    <recommendedName>
        <fullName evidence="3">ABM domain-containing protein</fullName>
    </recommendedName>
</protein>